<name>A0A4R2LBE8_9GAMM</name>
<dbReference type="Pfam" id="PF01261">
    <property type="entry name" value="AP_endonuc_2"/>
    <property type="match status" value="1"/>
</dbReference>
<dbReference type="Proteomes" id="UP000295765">
    <property type="component" value="Unassembled WGS sequence"/>
</dbReference>
<dbReference type="Gene3D" id="3.20.20.150">
    <property type="entry name" value="Divalent-metal-dependent TIM barrel enzymes"/>
    <property type="match status" value="1"/>
</dbReference>
<reference evidence="2 3" key="1">
    <citation type="submission" date="2019-03" db="EMBL/GenBank/DDBJ databases">
        <title>Genomic Encyclopedia of Type Strains, Phase IV (KMG-IV): sequencing the most valuable type-strain genomes for metagenomic binning, comparative biology and taxonomic classification.</title>
        <authorList>
            <person name="Goeker M."/>
        </authorList>
    </citation>
    <scope>NUCLEOTIDE SEQUENCE [LARGE SCALE GENOMIC DNA]</scope>
    <source>
        <strain evidence="2 3">DSM 25287</strain>
    </source>
</reference>
<dbReference type="PANTHER" id="PTHR12110">
    <property type="entry name" value="HYDROXYPYRUVATE ISOMERASE"/>
    <property type="match status" value="1"/>
</dbReference>
<dbReference type="InterPro" id="IPR050312">
    <property type="entry name" value="IolE/XylAMocC-like"/>
</dbReference>
<keyword evidence="2" id="KW-0413">Isomerase</keyword>
<sequence length="251" mass="26437">MRQSPPVFVATSAYGADLVRRLGQAEVLPWIAAAGADGIEIRRELFTDDAPPLAALREAIAAHGLATVYSVPLELWREDGRLADAALRRALREAALLGAGVLKVSLGHYAAGVALDALGAVLADTPVRLLVENDQTVQGGTVAPLAAFFAAAAAAGVAVGMTFDLGNWRWTDSDAGEAARVLGEHVAYVHCKRVLRDGGRLKAVPPEGAMPDWAECFGHFRAGLPRAIEFPLAGEALDALTAVHVARLRRL</sequence>
<accession>A0A4R2LBE8</accession>
<evidence type="ECO:0000313" key="3">
    <source>
        <dbReference type="Proteomes" id="UP000295765"/>
    </source>
</evidence>
<dbReference type="AlphaFoldDB" id="A0A4R2LBE8"/>
<dbReference type="GO" id="GO:0016853">
    <property type="term" value="F:isomerase activity"/>
    <property type="evidence" value="ECO:0007669"/>
    <property type="project" value="UniProtKB-KW"/>
</dbReference>
<organism evidence="2 3">
    <name type="scientific">Plasticicumulans lactativorans</name>
    <dbReference type="NCBI Taxonomy" id="1133106"/>
    <lineage>
        <taxon>Bacteria</taxon>
        <taxon>Pseudomonadati</taxon>
        <taxon>Pseudomonadota</taxon>
        <taxon>Gammaproteobacteria</taxon>
        <taxon>Candidatus Competibacteraceae</taxon>
        <taxon>Plasticicumulans</taxon>
    </lineage>
</organism>
<dbReference type="OrthoDB" id="2237247at2"/>
<protein>
    <submittedName>
        <fullName evidence="2">Sugar phosphate isomerase/epimerase</fullName>
    </submittedName>
</protein>
<dbReference type="RefSeq" id="WP_132539422.1">
    <property type="nucleotide sequence ID" value="NZ_SLWY01000004.1"/>
</dbReference>
<evidence type="ECO:0000313" key="2">
    <source>
        <dbReference type="EMBL" id="TCO82820.1"/>
    </source>
</evidence>
<proteinExistence type="predicted"/>
<evidence type="ECO:0000259" key="1">
    <source>
        <dbReference type="Pfam" id="PF01261"/>
    </source>
</evidence>
<gene>
    <name evidence="2" type="ORF">EV699_104212</name>
</gene>
<dbReference type="EMBL" id="SLWY01000004">
    <property type="protein sequence ID" value="TCO82820.1"/>
    <property type="molecule type" value="Genomic_DNA"/>
</dbReference>
<dbReference type="InterPro" id="IPR036237">
    <property type="entry name" value="Xyl_isomerase-like_sf"/>
</dbReference>
<dbReference type="InterPro" id="IPR013022">
    <property type="entry name" value="Xyl_isomerase-like_TIM-brl"/>
</dbReference>
<dbReference type="SUPFAM" id="SSF51658">
    <property type="entry name" value="Xylose isomerase-like"/>
    <property type="match status" value="1"/>
</dbReference>
<feature type="domain" description="Xylose isomerase-like TIM barrel" evidence="1">
    <location>
        <begin position="30"/>
        <end position="221"/>
    </location>
</feature>
<keyword evidence="3" id="KW-1185">Reference proteome</keyword>
<comment type="caution">
    <text evidence="2">The sequence shown here is derived from an EMBL/GenBank/DDBJ whole genome shotgun (WGS) entry which is preliminary data.</text>
</comment>